<keyword evidence="13 18" id="KW-1133">Transmembrane helix</keyword>
<evidence type="ECO:0000256" key="13">
    <source>
        <dbReference type="ARBA" id="ARBA00022989"/>
    </source>
</evidence>
<evidence type="ECO:0000256" key="12">
    <source>
        <dbReference type="ARBA" id="ARBA00022840"/>
    </source>
</evidence>
<evidence type="ECO:0000256" key="15">
    <source>
        <dbReference type="ARBA" id="ARBA00023170"/>
    </source>
</evidence>
<feature type="chain" id="PRO_5045711788" description="Protein kinase domain-containing protein" evidence="19">
    <location>
        <begin position="35"/>
        <end position="1044"/>
    </location>
</feature>
<dbReference type="InterPro" id="IPR013210">
    <property type="entry name" value="LRR_N_plant-typ"/>
</dbReference>
<evidence type="ECO:0000256" key="18">
    <source>
        <dbReference type="SAM" id="Phobius"/>
    </source>
</evidence>
<evidence type="ECO:0000256" key="9">
    <source>
        <dbReference type="ARBA" id="ARBA00022737"/>
    </source>
</evidence>
<organism evidence="21 22">
    <name type="scientific">Penstemon davidsonii</name>
    <dbReference type="NCBI Taxonomy" id="160366"/>
    <lineage>
        <taxon>Eukaryota</taxon>
        <taxon>Viridiplantae</taxon>
        <taxon>Streptophyta</taxon>
        <taxon>Embryophyta</taxon>
        <taxon>Tracheophyta</taxon>
        <taxon>Spermatophyta</taxon>
        <taxon>Magnoliopsida</taxon>
        <taxon>eudicotyledons</taxon>
        <taxon>Gunneridae</taxon>
        <taxon>Pentapetalae</taxon>
        <taxon>asterids</taxon>
        <taxon>lamiids</taxon>
        <taxon>Lamiales</taxon>
        <taxon>Plantaginaceae</taxon>
        <taxon>Cheloneae</taxon>
        <taxon>Penstemon</taxon>
    </lineage>
</organism>
<evidence type="ECO:0000256" key="2">
    <source>
        <dbReference type="ARBA" id="ARBA00004479"/>
    </source>
</evidence>
<dbReference type="PROSITE" id="PS00108">
    <property type="entry name" value="PROTEIN_KINASE_ST"/>
    <property type="match status" value="1"/>
</dbReference>
<evidence type="ECO:0000259" key="20">
    <source>
        <dbReference type="PROSITE" id="PS50011"/>
    </source>
</evidence>
<dbReference type="InterPro" id="IPR008271">
    <property type="entry name" value="Ser/Thr_kinase_AS"/>
</dbReference>
<evidence type="ECO:0000256" key="7">
    <source>
        <dbReference type="ARBA" id="ARBA00022692"/>
    </source>
</evidence>
<dbReference type="Proteomes" id="UP001291926">
    <property type="component" value="Unassembled WGS sequence"/>
</dbReference>
<gene>
    <name evidence="21" type="ORF">RD792_014767</name>
</gene>
<dbReference type="Pfam" id="PF00560">
    <property type="entry name" value="LRR_1"/>
    <property type="match status" value="4"/>
</dbReference>
<dbReference type="SUPFAM" id="SSF56112">
    <property type="entry name" value="Protein kinase-like (PK-like)"/>
    <property type="match status" value="1"/>
</dbReference>
<evidence type="ECO:0000256" key="6">
    <source>
        <dbReference type="ARBA" id="ARBA00022679"/>
    </source>
</evidence>
<evidence type="ECO:0000256" key="17">
    <source>
        <dbReference type="PROSITE-ProRule" id="PRU10141"/>
    </source>
</evidence>
<proteinExistence type="inferred from homology"/>
<feature type="signal peptide" evidence="19">
    <location>
        <begin position="1"/>
        <end position="34"/>
    </location>
</feature>
<dbReference type="SUPFAM" id="SSF52058">
    <property type="entry name" value="L domain-like"/>
    <property type="match status" value="2"/>
</dbReference>
<dbReference type="InterPro" id="IPR055414">
    <property type="entry name" value="LRR_R13L4/SHOC2-like"/>
</dbReference>
<evidence type="ECO:0000256" key="3">
    <source>
        <dbReference type="ARBA" id="ARBA00008684"/>
    </source>
</evidence>
<feature type="binding site" evidence="17">
    <location>
        <position position="741"/>
    </location>
    <ligand>
        <name>ATP</name>
        <dbReference type="ChEBI" id="CHEBI:30616"/>
    </ligand>
</feature>
<dbReference type="SMART" id="SM00369">
    <property type="entry name" value="LRR_TYP"/>
    <property type="match status" value="6"/>
</dbReference>
<dbReference type="Gene3D" id="1.10.510.10">
    <property type="entry name" value="Transferase(Phosphotransferase) domain 1"/>
    <property type="match status" value="1"/>
</dbReference>
<dbReference type="Pfam" id="PF23598">
    <property type="entry name" value="LRR_14"/>
    <property type="match status" value="1"/>
</dbReference>
<keyword evidence="16" id="KW-0325">Glycoprotein</keyword>
<dbReference type="InterPro" id="IPR001245">
    <property type="entry name" value="Ser-Thr/Tyr_kinase_cat_dom"/>
</dbReference>
<accession>A0ABR0CS22</accession>
<comment type="caution">
    <text evidence="21">The sequence shown here is derived from an EMBL/GenBank/DDBJ whole genome shotgun (WGS) entry which is preliminary data.</text>
</comment>
<evidence type="ECO:0000256" key="11">
    <source>
        <dbReference type="ARBA" id="ARBA00022777"/>
    </source>
</evidence>
<keyword evidence="10 17" id="KW-0547">Nucleotide-binding</keyword>
<dbReference type="Pfam" id="PF08263">
    <property type="entry name" value="LRRNT_2"/>
    <property type="match status" value="1"/>
</dbReference>
<dbReference type="PANTHER" id="PTHR27000:SF777">
    <property type="entry name" value="PROTEIN KINASE DOMAIN-CONTAINING PROTEIN"/>
    <property type="match status" value="1"/>
</dbReference>
<evidence type="ECO:0000313" key="21">
    <source>
        <dbReference type="EMBL" id="KAK4479256.1"/>
    </source>
</evidence>
<evidence type="ECO:0000256" key="19">
    <source>
        <dbReference type="SAM" id="SignalP"/>
    </source>
</evidence>
<dbReference type="Gene3D" id="3.30.200.20">
    <property type="entry name" value="Phosphorylase Kinase, domain 1"/>
    <property type="match status" value="1"/>
</dbReference>
<keyword evidence="7 18" id="KW-0812">Transmembrane</keyword>
<dbReference type="EMBL" id="JAYDYQ010002687">
    <property type="protein sequence ID" value="KAK4479256.1"/>
    <property type="molecule type" value="Genomic_DNA"/>
</dbReference>
<keyword evidence="22" id="KW-1185">Reference proteome</keyword>
<dbReference type="InterPro" id="IPR001611">
    <property type="entry name" value="Leu-rich_rpt"/>
</dbReference>
<keyword evidence="4" id="KW-0723">Serine/threonine-protein kinase</keyword>
<dbReference type="Gene3D" id="3.80.10.10">
    <property type="entry name" value="Ribonuclease Inhibitor"/>
    <property type="match status" value="3"/>
</dbReference>
<dbReference type="InterPro" id="IPR003591">
    <property type="entry name" value="Leu-rich_rpt_typical-subtyp"/>
</dbReference>
<dbReference type="Pfam" id="PF07714">
    <property type="entry name" value="PK_Tyr_Ser-Thr"/>
    <property type="match status" value="1"/>
</dbReference>
<sequence>MEIPMMSFNLIFSLIVSASICMFLNLSFPEYASGNETDRLSLLAFKSQINEDPLGILTSWSDSSHYCNWTGVTCQSQIPRVTGLNLTRQRLAGMISSHIGNLSFIDHLDLSGNSFNGEIPEELGNLGRLQILNVSNNLLRGPIPYNLSNCINLTNLALDHNYLIGNVPHEIGSLSKLLTLNLGSNNLTGNIEPSIGNLTFLRELDMSYNSLNGEVPNTISQLKNLKVFRVSVNSLSGEFPPSLYNLTSLEFIALSFNNFTGNLRNDIGFLLPNLQRIWLPFNFFTGTIPSSFSNASKLYNIDLIRNNFTGKVPLDLGKLDLLQLRIGSNFLGNGEEGDLDFITSLTNCTNLNILNIGANRFGGLLPISIANLSTQLRVLYLQENLIHGNIPEQIMNLQSLYTLFMHSNNLNGIIPDSFGMLPNLGRLVLGSNQLTGQIPSSIGNMTSLTWLFLFDNKLEGGIPTSLANCKQLVFIWIAQNNLTGIIPQEIFGISSLLSFNVSLNSLTGPLPENVGNSSHLVEIDLSYNKFSGEISNNIGNCLVLNIIFLHGNMFQGSIPYLARLHNLNYLDLSSNNLSGNIPDYFVDLPSFLYLNLSFNDLEGEVPSTGVFSNLSATDIHENHKLCGGIPELQLPVCPQQEPEKGNKKHRKKHVKKLIVIVVITSFAALLLFLLMIFCTRKRLKSTPETESTSLKFYPKVSYEELRNATDGFSSENLIGSGSFGIVYKGNLGPNGLAVAVKVINLEQKGGSKSFISECLALKNIRHHNLVKVITVCSSTDFHGNEFKALVYQLMSNGSLDQWLHPEEETPHHNRLNIIQRIDIAIDIASALYYLHHQCQTPVIHCDLKPQNVLLDSDLTAHVGDFGLARLFPKSSMKDNANSFSSLGIKGTIGYAAPEYGMGVKASILGDVYSFGILLLEIFTGKRPTDKLFQENLNLHHYVKKEVPDKVTEVLDSSALCEEVTGEAKTWDEAWSSLISEQRECLIYILQIGVACSIESPRDRMSMRQVCRELSSIRDTFLHTGFLEEKDISLSNRDADYVDAV</sequence>
<feature type="domain" description="Protein kinase" evidence="20">
    <location>
        <begin position="712"/>
        <end position="1021"/>
    </location>
</feature>
<keyword evidence="14 18" id="KW-0472">Membrane</keyword>
<evidence type="ECO:0000313" key="22">
    <source>
        <dbReference type="Proteomes" id="UP001291926"/>
    </source>
</evidence>
<evidence type="ECO:0000256" key="10">
    <source>
        <dbReference type="ARBA" id="ARBA00022741"/>
    </source>
</evidence>
<comment type="similarity">
    <text evidence="3">Belongs to the protein kinase superfamily. Ser/Thr protein kinase family.</text>
</comment>
<dbReference type="PROSITE" id="PS00107">
    <property type="entry name" value="PROTEIN_KINASE_ATP"/>
    <property type="match status" value="1"/>
</dbReference>
<evidence type="ECO:0000256" key="5">
    <source>
        <dbReference type="ARBA" id="ARBA00022614"/>
    </source>
</evidence>
<evidence type="ECO:0000256" key="16">
    <source>
        <dbReference type="ARBA" id="ARBA00023180"/>
    </source>
</evidence>
<evidence type="ECO:0000256" key="8">
    <source>
        <dbReference type="ARBA" id="ARBA00022729"/>
    </source>
</evidence>
<dbReference type="PROSITE" id="PS50011">
    <property type="entry name" value="PROTEIN_KINASE_DOM"/>
    <property type="match status" value="1"/>
</dbReference>
<reference evidence="21 22" key="1">
    <citation type="journal article" date="2023" name="bioRxiv">
        <title>Genome report: Whole genome sequence and annotation of Penstemon davidsonii.</title>
        <authorList>
            <person name="Ostevik K.L."/>
            <person name="Alabady M."/>
            <person name="Zhang M."/>
            <person name="Rausher M.D."/>
        </authorList>
    </citation>
    <scope>NUCLEOTIDE SEQUENCE [LARGE SCALE GENOMIC DNA]</scope>
    <source>
        <strain evidence="21">DNT005</strain>
        <tissue evidence="21">Whole leaf</tissue>
    </source>
</reference>
<protein>
    <recommendedName>
        <fullName evidence="20">Protein kinase domain-containing protein</fullName>
    </recommendedName>
</protein>
<dbReference type="PANTHER" id="PTHR27000">
    <property type="entry name" value="LEUCINE-RICH REPEAT RECEPTOR-LIKE PROTEIN KINASE FAMILY PROTEIN-RELATED"/>
    <property type="match status" value="1"/>
</dbReference>
<dbReference type="InterPro" id="IPR011009">
    <property type="entry name" value="Kinase-like_dom_sf"/>
</dbReference>
<keyword evidence="8 19" id="KW-0732">Signal</keyword>
<evidence type="ECO:0000256" key="14">
    <source>
        <dbReference type="ARBA" id="ARBA00023136"/>
    </source>
</evidence>
<feature type="transmembrane region" description="Helical" evidence="18">
    <location>
        <begin position="657"/>
        <end position="677"/>
    </location>
</feature>
<keyword evidence="15" id="KW-0675">Receptor</keyword>
<keyword evidence="11" id="KW-0418">Kinase</keyword>
<dbReference type="SMART" id="SM00220">
    <property type="entry name" value="S_TKc"/>
    <property type="match status" value="1"/>
</dbReference>
<evidence type="ECO:0000256" key="4">
    <source>
        <dbReference type="ARBA" id="ARBA00022527"/>
    </source>
</evidence>
<keyword evidence="9" id="KW-0677">Repeat</keyword>
<keyword evidence="5" id="KW-0433">Leucine-rich repeat</keyword>
<dbReference type="InterPro" id="IPR000719">
    <property type="entry name" value="Prot_kinase_dom"/>
</dbReference>
<comment type="subcellular location">
    <subcellularLocation>
        <location evidence="1">Cell membrane</location>
        <topology evidence="1">Single-pass membrane protein</topology>
    </subcellularLocation>
    <subcellularLocation>
        <location evidence="2">Membrane</location>
        <topology evidence="2">Single-pass type I membrane protein</topology>
    </subcellularLocation>
</comment>
<dbReference type="InterPro" id="IPR017441">
    <property type="entry name" value="Protein_kinase_ATP_BS"/>
</dbReference>
<evidence type="ECO:0000256" key="1">
    <source>
        <dbReference type="ARBA" id="ARBA00004162"/>
    </source>
</evidence>
<name>A0ABR0CS22_9LAMI</name>
<keyword evidence="6" id="KW-0808">Transferase</keyword>
<keyword evidence="12 17" id="KW-0067">ATP-binding</keyword>
<dbReference type="InterPro" id="IPR032675">
    <property type="entry name" value="LRR_dom_sf"/>
</dbReference>